<evidence type="ECO:0000313" key="6">
    <source>
        <dbReference type="Proteomes" id="UP000315215"/>
    </source>
</evidence>
<keyword evidence="2 3" id="KW-0238">DNA-binding</keyword>
<evidence type="ECO:0000256" key="2">
    <source>
        <dbReference type="ARBA" id="ARBA00023125"/>
    </source>
</evidence>
<keyword evidence="1" id="KW-0678">Repressor</keyword>
<dbReference type="AlphaFoldDB" id="A0A516KCH1"/>
<dbReference type="PROSITE" id="PS50977">
    <property type="entry name" value="HTH_TETR_2"/>
    <property type="match status" value="1"/>
</dbReference>
<dbReference type="PANTHER" id="PTHR43479:SF22">
    <property type="entry name" value="TRANSCRIPTIONAL REGULATOR, TETR FAMILY"/>
    <property type="match status" value="1"/>
</dbReference>
<keyword evidence="6" id="KW-1185">Reference proteome</keyword>
<dbReference type="InterPro" id="IPR001647">
    <property type="entry name" value="HTH_TetR"/>
</dbReference>
<dbReference type="InterPro" id="IPR050624">
    <property type="entry name" value="HTH-type_Tx_Regulator"/>
</dbReference>
<dbReference type="PROSITE" id="PS01081">
    <property type="entry name" value="HTH_TETR_1"/>
    <property type="match status" value="1"/>
</dbReference>
<evidence type="ECO:0000313" key="5">
    <source>
        <dbReference type="EMBL" id="QDP39057.1"/>
    </source>
</evidence>
<organism evidence="5 6">
    <name type="scientific">Radiobacillus deserti</name>
    <dbReference type="NCBI Taxonomy" id="2594883"/>
    <lineage>
        <taxon>Bacteria</taxon>
        <taxon>Bacillati</taxon>
        <taxon>Bacillota</taxon>
        <taxon>Bacilli</taxon>
        <taxon>Bacillales</taxon>
        <taxon>Bacillaceae</taxon>
        <taxon>Radiobacillus</taxon>
    </lineage>
</organism>
<sequence length="358" mass="42394">MRFHAYSSLKMNSFYPIRENGQKCMSIDRDIKRPYNSNHCRTIQFIFDCLVIEGGRVLKDKRLKIMEAAMHLFSSKGYFSTSVQEIAEYCGVSKGSVYTFFDSKEALLLEVFQYNHEKMMDRARSVILNQSISPEERFEKMIIVELEGLKDNKDFFNTISRSLPGNNQIRLFMKNIRRTMVNWHKHILEDIFGDEVRPNIWDVTFMFQGIMKEYTHLITQEQKPLSLSEVAHAIYESVDAIVQKRKRKEPVIPLKVMDEYEASPNPFSFDEKETVEEFIQRLKRKLHHFKMDNTEKEELMDSIQLLVEEDQREHPRMFLIKAILTHLSGYSDIKPEVENLRLMLVKETNKKGMRTHDK</sequence>
<evidence type="ECO:0000259" key="4">
    <source>
        <dbReference type="PROSITE" id="PS50977"/>
    </source>
</evidence>
<reference evidence="5 6" key="1">
    <citation type="submission" date="2019-07" db="EMBL/GenBank/DDBJ databases">
        <authorList>
            <person name="Li J."/>
        </authorList>
    </citation>
    <scope>NUCLEOTIDE SEQUENCE [LARGE SCALE GENOMIC DNA]</scope>
    <source>
        <strain evidence="5 6">TKL69</strain>
    </source>
</reference>
<dbReference type="InterPro" id="IPR009057">
    <property type="entry name" value="Homeodomain-like_sf"/>
</dbReference>
<dbReference type="EMBL" id="CP041666">
    <property type="protein sequence ID" value="QDP39057.1"/>
    <property type="molecule type" value="Genomic_DNA"/>
</dbReference>
<dbReference type="GO" id="GO:0003677">
    <property type="term" value="F:DNA binding"/>
    <property type="evidence" value="ECO:0007669"/>
    <property type="project" value="UniProtKB-UniRule"/>
</dbReference>
<dbReference type="KEGG" id="aqt:FN924_01830"/>
<dbReference type="PRINTS" id="PR00455">
    <property type="entry name" value="HTHTETR"/>
</dbReference>
<proteinExistence type="predicted"/>
<dbReference type="InterPro" id="IPR023772">
    <property type="entry name" value="DNA-bd_HTH_TetR-type_CS"/>
</dbReference>
<dbReference type="Pfam" id="PF00440">
    <property type="entry name" value="TetR_N"/>
    <property type="match status" value="1"/>
</dbReference>
<dbReference type="Gene3D" id="1.10.357.10">
    <property type="entry name" value="Tetracycline Repressor, domain 2"/>
    <property type="match status" value="1"/>
</dbReference>
<dbReference type="Gene3D" id="1.10.10.60">
    <property type="entry name" value="Homeodomain-like"/>
    <property type="match status" value="1"/>
</dbReference>
<protein>
    <submittedName>
        <fullName evidence="5">TetR/AcrR family transcriptional regulator</fullName>
    </submittedName>
</protein>
<gene>
    <name evidence="5" type="ORF">FN924_01830</name>
</gene>
<feature type="domain" description="HTH tetR-type" evidence="4">
    <location>
        <begin position="59"/>
        <end position="119"/>
    </location>
</feature>
<dbReference type="PANTHER" id="PTHR43479">
    <property type="entry name" value="ACREF/ENVCD OPERON REPRESSOR-RELATED"/>
    <property type="match status" value="1"/>
</dbReference>
<feature type="DNA-binding region" description="H-T-H motif" evidence="3">
    <location>
        <begin position="82"/>
        <end position="101"/>
    </location>
</feature>
<dbReference type="Proteomes" id="UP000315215">
    <property type="component" value="Chromosome"/>
</dbReference>
<dbReference type="SUPFAM" id="SSF46689">
    <property type="entry name" value="Homeodomain-like"/>
    <property type="match status" value="1"/>
</dbReference>
<accession>A0A516KCH1</accession>
<evidence type="ECO:0000256" key="1">
    <source>
        <dbReference type="ARBA" id="ARBA00022491"/>
    </source>
</evidence>
<name>A0A516KCH1_9BACI</name>
<evidence type="ECO:0000256" key="3">
    <source>
        <dbReference type="PROSITE-ProRule" id="PRU00335"/>
    </source>
</evidence>